<accession>A0A382AU03</accession>
<dbReference type="EMBL" id="UINC01026835">
    <property type="protein sequence ID" value="SVB05005.1"/>
    <property type="molecule type" value="Genomic_DNA"/>
</dbReference>
<protein>
    <submittedName>
        <fullName evidence="2">Uncharacterized protein</fullName>
    </submittedName>
</protein>
<sequence length="22" mass="2458">MIDTAHNLRDMSVSLVGDPDDR</sequence>
<reference evidence="2" key="1">
    <citation type="submission" date="2018-05" db="EMBL/GenBank/DDBJ databases">
        <authorList>
            <person name="Lanie J.A."/>
            <person name="Ng W.-L."/>
            <person name="Kazmierczak K.M."/>
            <person name="Andrzejewski T.M."/>
            <person name="Davidsen T.M."/>
            <person name="Wayne K.J."/>
            <person name="Tettelin H."/>
            <person name="Glass J.I."/>
            <person name="Rusch D."/>
            <person name="Podicherti R."/>
            <person name="Tsui H.-C.T."/>
            <person name="Winkler M.E."/>
        </authorList>
    </citation>
    <scope>NUCLEOTIDE SEQUENCE</scope>
</reference>
<evidence type="ECO:0000313" key="2">
    <source>
        <dbReference type="EMBL" id="SVB05005.1"/>
    </source>
</evidence>
<organism evidence="2">
    <name type="scientific">marine metagenome</name>
    <dbReference type="NCBI Taxonomy" id="408172"/>
    <lineage>
        <taxon>unclassified sequences</taxon>
        <taxon>metagenomes</taxon>
        <taxon>ecological metagenomes</taxon>
    </lineage>
</organism>
<dbReference type="AlphaFoldDB" id="A0A382AU03"/>
<gene>
    <name evidence="2" type="ORF">METZ01_LOCUS157859</name>
</gene>
<evidence type="ECO:0000256" key="1">
    <source>
        <dbReference type="SAM" id="MobiDB-lite"/>
    </source>
</evidence>
<proteinExistence type="predicted"/>
<name>A0A382AU03_9ZZZZ</name>
<feature type="region of interest" description="Disordered" evidence="1">
    <location>
        <begin position="1"/>
        <end position="22"/>
    </location>
</feature>